<organism evidence="1 2">
    <name type="scientific">Bittarella massiliensis</name>
    <name type="common">ex Durand et al. 2017</name>
    <dbReference type="NCBI Taxonomy" id="1720313"/>
    <lineage>
        <taxon>Bacteria</taxon>
        <taxon>Bacillati</taxon>
        <taxon>Bacillota</taxon>
        <taxon>Clostridia</taxon>
        <taxon>Eubacteriales</taxon>
        <taxon>Oscillospiraceae</taxon>
        <taxon>Bittarella (ex Durand et al. 2017)</taxon>
    </lineage>
</organism>
<dbReference type="Proteomes" id="UP001205063">
    <property type="component" value="Unassembled WGS sequence"/>
</dbReference>
<sequence>MQRVYWIRHAESDHSVHNDALRPLTARGLEGRHRVEGYLAGRAVGAVLSSPYRRAYDTVQPFAASRGLQVLCDDRFRERRVAGEREWIEDFFDFSPASGLTFPTTCQGESPSPRWRSGWWPGCKTPWPPTPGRIW</sequence>
<dbReference type="CDD" id="cd07067">
    <property type="entry name" value="HP_PGM_like"/>
    <property type="match status" value="1"/>
</dbReference>
<evidence type="ECO:0000313" key="1">
    <source>
        <dbReference type="EMBL" id="MCQ4950570.1"/>
    </source>
</evidence>
<gene>
    <name evidence="1" type="ORF">NE646_12975</name>
</gene>
<reference evidence="1" key="1">
    <citation type="submission" date="2022-06" db="EMBL/GenBank/DDBJ databases">
        <title>Isolation of gut microbiota from human fecal samples.</title>
        <authorList>
            <person name="Pamer E.G."/>
            <person name="Barat B."/>
            <person name="Waligurski E."/>
            <person name="Medina S."/>
            <person name="Paddock L."/>
            <person name="Mostad J."/>
        </authorList>
    </citation>
    <scope>NUCLEOTIDE SEQUENCE</scope>
    <source>
        <strain evidence="1">DFI.7.96</strain>
    </source>
</reference>
<dbReference type="SMART" id="SM00855">
    <property type="entry name" value="PGAM"/>
    <property type="match status" value="1"/>
</dbReference>
<dbReference type="Gene3D" id="3.40.50.1240">
    <property type="entry name" value="Phosphoglycerate mutase-like"/>
    <property type="match status" value="1"/>
</dbReference>
<dbReference type="RefSeq" id="WP_256136753.1">
    <property type="nucleotide sequence ID" value="NZ_JANGAB010000011.1"/>
</dbReference>
<dbReference type="InterPro" id="IPR013078">
    <property type="entry name" value="His_Pase_superF_clade-1"/>
</dbReference>
<dbReference type="AlphaFoldDB" id="A0AAW5KJZ6"/>
<dbReference type="InterPro" id="IPR029033">
    <property type="entry name" value="His_PPase_superfam"/>
</dbReference>
<comment type="caution">
    <text evidence="1">The sequence shown here is derived from an EMBL/GenBank/DDBJ whole genome shotgun (WGS) entry which is preliminary data.</text>
</comment>
<evidence type="ECO:0000313" key="2">
    <source>
        <dbReference type="Proteomes" id="UP001205063"/>
    </source>
</evidence>
<name>A0AAW5KJZ6_9FIRM</name>
<accession>A0AAW5KJZ6</accession>
<proteinExistence type="predicted"/>
<dbReference type="Pfam" id="PF00300">
    <property type="entry name" value="His_Phos_1"/>
    <property type="match status" value="1"/>
</dbReference>
<dbReference type="SUPFAM" id="SSF53254">
    <property type="entry name" value="Phosphoglycerate mutase-like"/>
    <property type="match status" value="1"/>
</dbReference>
<dbReference type="EMBL" id="JANGAB010000011">
    <property type="protein sequence ID" value="MCQ4950570.1"/>
    <property type="molecule type" value="Genomic_DNA"/>
</dbReference>
<protein>
    <submittedName>
        <fullName evidence="1">Histidine phosphatase family protein</fullName>
    </submittedName>
</protein>